<sequence>MAPHLTSSQMFWTGLALVVGTLLGIVSLNGAQDLQPESQSELWIWAVSGTVLQILQMLGIVLVGASLVTRVIEHYNGD</sequence>
<organism evidence="2 3">
    <name type="scientific">Paraoerskovia marina</name>
    <dbReference type="NCBI Taxonomy" id="545619"/>
    <lineage>
        <taxon>Bacteria</taxon>
        <taxon>Bacillati</taxon>
        <taxon>Actinomycetota</taxon>
        <taxon>Actinomycetes</taxon>
        <taxon>Micrococcales</taxon>
        <taxon>Cellulomonadaceae</taxon>
        <taxon>Paraoerskovia</taxon>
    </lineage>
</organism>
<accession>A0A1H1N3F8</accession>
<dbReference type="EMBL" id="LT629776">
    <property type="protein sequence ID" value="SDR93516.1"/>
    <property type="molecule type" value="Genomic_DNA"/>
</dbReference>
<gene>
    <name evidence="2" type="ORF">SAMN04489860_0422</name>
</gene>
<dbReference type="AlphaFoldDB" id="A0A1H1N3F8"/>
<evidence type="ECO:0000256" key="1">
    <source>
        <dbReference type="SAM" id="Phobius"/>
    </source>
</evidence>
<name>A0A1H1N3F8_9CELL</name>
<reference evidence="3" key="1">
    <citation type="submission" date="2016-10" db="EMBL/GenBank/DDBJ databases">
        <authorList>
            <person name="Varghese N."/>
            <person name="Submissions S."/>
        </authorList>
    </citation>
    <scope>NUCLEOTIDE SEQUENCE [LARGE SCALE GENOMIC DNA]</scope>
    <source>
        <strain evidence="3">DSM 22126</strain>
    </source>
</reference>
<dbReference type="Proteomes" id="UP000185663">
    <property type="component" value="Chromosome I"/>
</dbReference>
<keyword evidence="1" id="KW-1133">Transmembrane helix</keyword>
<evidence type="ECO:0000313" key="3">
    <source>
        <dbReference type="Proteomes" id="UP000185663"/>
    </source>
</evidence>
<dbReference type="RefSeq" id="WP_029253849.1">
    <property type="nucleotide sequence ID" value="NZ_LT629776.1"/>
</dbReference>
<feature type="transmembrane region" description="Helical" evidence="1">
    <location>
        <begin position="12"/>
        <end position="31"/>
    </location>
</feature>
<feature type="transmembrane region" description="Helical" evidence="1">
    <location>
        <begin position="43"/>
        <end position="68"/>
    </location>
</feature>
<dbReference type="STRING" id="545619.SAMN04489860_0422"/>
<proteinExistence type="predicted"/>
<protein>
    <submittedName>
        <fullName evidence="2">Uncharacterized protein</fullName>
    </submittedName>
</protein>
<evidence type="ECO:0000313" key="2">
    <source>
        <dbReference type="EMBL" id="SDR93516.1"/>
    </source>
</evidence>
<keyword evidence="1" id="KW-0472">Membrane</keyword>
<keyword evidence="3" id="KW-1185">Reference proteome</keyword>
<keyword evidence="1" id="KW-0812">Transmembrane</keyword>